<dbReference type="InterPro" id="IPR001128">
    <property type="entry name" value="Cyt_P450"/>
</dbReference>
<reference evidence="9 10" key="1">
    <citation type="journal article" date="2016" name="Genome Announc.">
        <title>Genome Sequence of Madurella mycetomatis mm55, Isolated from a Human Mycetoma Case in Sudan.</title>
        <authorList>
            <person name="Smit S."/>
            <person name="Derks M.F."/>
            <person name="Bervoets S."/>
            <person name="Fahal A."/>
            <person name="van Leeuwen W."/>
            <person name="van Belkum A."/>
            <person name="van de Sande W.W."/>
        </authorList>
    </citation>
    <scope>NUCLEOTIDE SEQUENCE [LARGE SCALE GENOMIC DNA]</scope>
    <source>
        <strain evidence="10">mm55</strain>
    </source>
</reference>
<evidence type="ECO:0000313" key="10">
    <source>
        <dbReference type="Proteomes" id="UP000078237"/>
    </source>
</evidence>
<dbReference type="InterPro" id="IPR002401">
    <property type="entry name" value="Cyt_P450_E_grp-I"/>
</dbReference>
<comment type="caution">
    <text evidence="9">The sequence shown here is derived from an EMBL/GenBank/DDBJ whole genome shotgun (WGS) entry which is preliminary data.</text>
</comment>
<keyword evidence="4 6" id="KW-0479">Metal-binding</keyword>
<dbReference type="OrthoDB" id="3934656at2759"/>
<accession>A0A175VXA2</accession>
<dbReference type="InterPro" id="IPR050121">
    <property type="entry name" value="Cytochrome_P450_monoxygenase"/>
</dbReference>
<name>A0A175VXA2_9PEZI</name>
<evidence type="ECO:0000256" key="5">
    <source>
        <dbReference type="ARBA" id="ARBA00023004"/>
    </source>
</evidence>
<keyword evidence="7" id="KW-0503">Monooxygenase</keyword>
<evidence type="ECO:0000256" key="8">
    <source>
        <dbReference type="SAM" id="Phobius"/>
    </source>
</evidence>
<comment type="similarity">
    <text evidence="2 7">Belongs to the cytochrome P450 family.</text>
</comment>
<dbReference type="PANTHER" id="PTHR24305:SF232">
    <property type="entry name" value="P450, PUTATIVE (EUROFUNG)-RELATED"/>
    <property type="match status" value="1"/>
</dbReference>
<proteinExistence type="inferred from homology"/>
<dbReference type="GO" id="GO:0005506">
    <property type="term" value="F:iron ion binding"/>
    <property type="evidence" value="ECO:0007669"/>
    <property type="project" value="InterPro"/>
</dbReference>
<keyword evidence="7" id="KW-0560">Oxidoreductase</keyword>
<dbReference type="Pfam" id="PF00067">
    <property type="entry name" value="p450"/>
    <property type="match status" value="1"/>
</dbReference>
<gene>
    <name evidence="9" type="ORF">MMYC01_209077</name>
</gene>
<dbReference type="CDD" id="cd11060">
    <property type="entry name" value="CYP57A1-like"/>
    <property type="match status" value="1"/>
</dbReference>
<dbReference type="GO" id="GO:0008168">
    <property type="term" value="F:methyltransferase activity"/>
    <property type="evidence" value="ECO:0007669"/>
    <property type="project" value="UniProtKB-KW"/>
</dbReference>
<keyword evidence="8" id="KW-0812">Transmembrane</keyword>
<keyword evidence="10" id="KW-1185">Reference proteome</keyword>
<organism evidence="9 10">
    <name type="scientific">Madurella mycetomatis</name>
    <dbReference type="NCBI Taxonomy" id="100816"/>
    <lineage>
        <taxon>Eukaryota</taxon>
        <taxon>Fungi</taxon>
        <taxon>Dikarya</taxon>
        <taxon>Ascomycota</taxon>
        <taxon>Pezizomycotina</taxon>
        <taxon>Sordariomycetes</taxon>
        <taxon>Sordariomycetidae</taxon>
        <taxon>Sordariales</taxon>
        <taxon>Sordariales incertae sedis</taxon>
        <taxon>Madurella</taxon>
    </lineage>
</organism>
<dbReference type="VEuPathDB" id="FungiDB:MMYC01_209077"/>
<dbReference type="PANTHER" id="PTHR24305">
    <property type="entry name" value="CYTOCHROME P450"/>
    <property type="match status" value="1"/>
</dbReference>
<feature type="binding site" description="axial binding residue" evidence="6">
    <location>
        <position position="467"/>
    </location>
    <ligand>
        <name>heme</name>
        <dbReference type="ChEBI" id="CHEBI:30413"/>
    </ligand>
    <ligandPart>
        <name>Fe</name>
        <dbReference type="ChEBI" id="CHEBI:18248"/>
    </ligandPart>
</feature>
<keyword evidence="8" id="KW-0472">Membrane</keyword>
<dbReference type="AlphaFoldDB" id="A0A175VXA2"/>
<evidence type="ECO:0000256" key="6">
    <source>
        <dbReference type="PIRSR" id="PIRSR602401-1"/>
    </source>
</evidence>
<feature type="transmembrane region" description="Helical" evidence="8">
    <location>
        <begin position="306"/>
        <end position="333"/>
    </location>
</feature>
<dbReference type="PROSITE" id="PS00086">
    <property type="entry name" value="CYTOCHROME_P450"/>
    <property type="match status" value="1"/>
</dbReference>
<evidence type="ECO:0000256" key="1">
    <source>
        <dbReference type="ARBA" id="ARBA00001971"/>
    </source>
</evidence>
<dbReference type="Proteomes" id="UP000078237">
    <property type="component" value="Unassembled WGS sequence"/>
</dbReference>
<evidence type="ECO:0000256" key="7">
    <source>
        <dbReference type="RuleBase" id="RU000461"/>
    </source>
</evidence>
<dbReference type="Gene3D" id="1.10.630.10">
    <property type="entry name" value="Cytochrome P450"/>
    <property type="match status" value="1"/>
</dbReference>
<dbReference type="GO" id="GO:0004497">
    <property type="term" value="F:monooxygenase activity"/>
    <property type="evidence" value="ECO:0007669"/>
    <property type="project" value="UniProtKB-KW"/>
</dbReference>
<dbReference type="InterPro" id="IPR017972">
    <property type="entry name" value="Cyt_P450_CS"/>
</dbReference>
<dbReference type="GO" id="GO:0020037">
    <property type="term" value="F:heme binding"/>
    <property type="evidence" value="ECO:0007669"/>
    <property type="project" value="InterPro"/>
</dbReference>
<dbReference type="InterPro" id="IPR036396">
    <property type="entry name" value="Cyt_P450_sf"/>
</dbReference>
<dbReference type="SUPFAM" id="SSF48264">
    <property type="entry name" value="Cytochrome P450"/>
    <property type="match status" value="1"/>
</dbReference>
<sequence>MQIGLLTSFPLWGWQATTVYGFAAPLLFLLSWWTVSRARSPLRRYPGPFLARWTNLWRFFAVRSGDYHRRLKKLHDDYGPVVQIGPNLVDLDYPELIKTLYNTDDRWRKTEFYHNNSFVVNGKIVYSIFSTTDPAEHARMQRPIAKYFSSSSALALEPLMDKAISDLCEHLERRFTNGPEKGKACDLGEWIAFCAWDLITSITFSHPYGYMEKGYDFDNILANSDKMIDYFSAVGQMPFLDFVLDKNPIVRIGPPVLDSATMVALKSLIARQQGKDKDFDPRVPDLLHHFMESKRAYPDVVNDNTIMGYLLIPLVAGADTTAITIRAVFYFLLRNPAAYRRLREEVLAAGFGTTKPAPYNSARALPYLEAVIREAMRLHPGVCMPLERYVPAPGLKLPDGSCIPPGVAVGISPYIVGRNKELWGGDADEFRPERWLQMAGESESAYKDRLRAMKVAVLAFGAGSRMCLGRHLALMEIYKMVATLVSRFEMELVDPTREWTVVGRWFFRQKGIVCYLKRRGEKTG</sequence>
<evidence type="ECO:0000256" key="2">
    <source>
        <dbReference type="ARBA" id="ARBA00010617"/>
    </source>
</evidence>
<dbReference type="STRING" id="100816.A0A175VXA2"/>
<dbReference type="GO" id="GO:0016705">
    <property type="term" value="F:oxidoreductase activity, acting on paired donors, with incorporation or reduction of molecular oxygen"/>
    <property type="evidence" value="ECO:0007669"/>
    <property type="project" value="InterPro"/>
</dbReference>
<dbReference type="PRINTS" id="PR00385">
    <property type="entry name" value="P450"/>
</dbReference>
<keyword evidence="5 6" id="KW-0408">Iron</keyword>
<comment type="cofactor">
    <cofactor evidence="1 6">
        <name>heme</name>
        <dbReference type="ChEBI" id="CHEBI:30413"/>
    </cofactor>
</comment>
<evidence type="ECO:0000256" key="4">
    <source>
        <dbReference type="ARBA" id="ARBA00022723"/>
    </source>
</evidence>
<keyword evidence="3 6" id="KW-0349">Heme</keyword>
<dbReference type="GO" id="GO:0032259">
    <property type="term" value="P:methylation"/>
    <property type="evidence" value="ECO:0007669"/>
    <property type="project" value="UniProtKB-KW"/>
</dbReference>
<evidence type="ECO:0000256" key="3">
    <source>
        <dbReference type="ARBA" id="ARBA00022617"/>
    </source>
</evidence>
<protein>
    <submittedName>
        <fullName evidence="9">Pisatin demethylase</fullName>
    </submittedName>
</protein>
<feature type="transmembrane region" description="Helical" evidence="8">
    <location>
        <begin position="12"/>
        <end position="35"/>
    </location>
</feature>
<evidence type="ECO:0000313" key="9">
    <source>
        <dbReference type="EMBL" id="KXX75865.1"/>
    </source>
</evidence>
<keyword evidence="8" id="KW-1133">Transmembrane helix</keyword>
<dbReference type="PRINTS" id="PR00463">
    <property type="entry name" value="EP450I"/>
</dbReference>
<dbReference type="EMBL" id="LCTW02000243">
    <property type="protein sequence ID" value="KXX75865.1"/>
    <property type="molecule type" value="Genomic_DNA"/>
</dbReference>